<protein>
    <submittedName>
        <fullName evidence="1">Uncharacterized protein</fullName>
    </submittedName>
</protein>
<dbReference type="AlphaFoldDB" id="A0A1R0GWY9"/>
<comment type="caution">
    <text evidence="1">The sequence shown here is derived from an EMBL/GenBank/DDBJ whole genome shotgun (WGS) entry which is preliminary data.</text>
</comment>
<evidence type="ECO:0000313" key="2">
    <source>
        <dbReference type="Proteomes" id="UP000187455"/>
    </source>
</evidence>
<dbReference type="OrthoDB" id="9991235at2759"/>
<evidence type="ECO:0000313" key="1">
    <source>
        <dbReference type="EMBL" id="OLY81414.1"/>
    </source>
</evidence>
<organism evidence="1 2">
    <name type="scientific">Smittium mucronatum</name>
    <dbReference type="NCBI Taxonomy" id="133383"/>
    <lineage>
        <taxon>Eukaryota</taxon>
        <taxon>Fungi</taxon>
        <taxon>Fungi incertae sedis</taxon>
        <taxon>Zoopagomycota</taxon>
        <taxon>Kickxellomycotina</taxon>
        <taxon>Harpellomycetes</taxon>
        <taxon>Harpellales</taxon>
        <taxon>Legeriomycetaceae</taxon>
        <taxon>Smittium</taxon>
    </lineage>
</organism>
<proteinExistence type="predicted"/>
<dbReference type="Proteomes" id="UP000187455">
    <property type="component" value="Unassembled WGS sequence"/>
</dbReference>
<dbReference type="Gene3D" id="3.30.70.2760">
    <property type="match status" value="1"/>
</dbReference>
<gene>
    <name evidence="1" type="ORF">AYI68_g4486</name>
</gene>
<reference evidence="1 2" key="1">
    <citation type="journal article" date="2016" name="Mol. Biol. Evol.">
        <title>Genome-Wide Survey of Gut Fungi (Harpellales) Reveals the First Horizontally Transferred Ubiquitin Gene from a Mosquito Host.</title>
        <authorList>
            <person name="Wang Y."/>
            <person name="White M.M."/>
            <person name="Kvist S."/>
            <person name="Moncalvo J.M."/>
        </authorList>
    </citation>
    <scope>NUCLEOTIDE SEQUENCE [LARGE SCALE GENOMIC DNA]</scope>
    <source>
        <strain evidence="1 2">ALG-7-W6</strain>
    </source>
</reference>
<accession>A0A1R0GWY9</accession>
<keyword evidence="2" id="KW-1185">Reference proteome</keyword>
<sequence>MGNPDLCDRIFVRWYKLGYGMGNINPLNKIKFYSKCNKNVAFNLPENKLMFMPSSFEEVLLRVYTDDPKLSETIKTGFHSYLEKLD</sequence>
<dbReference type="EMBL" id="LSSL01002481">
    <property type="protein sequence ID" value="OLY81414.1"/>
    <property type="molecule type" value="Genomic_DNA"/>
</dbReference>
<name>A0A1R0GWY9_9FUNG</name>